<evidence type="ECO:0000313" key="2">
    <source>
        <dbReference type="EMBL" id="WLH11212.1"/>
    </source>
</evidence>
<reference evidence="2 3" key="1">
    <citation type="submission" date="2023-02" db="EMBL/GenBank/DDBJ databases">
        <title>Evolution of Hrp T3SS in non-pathogenic Pseudomonas fluorescens.</title>
        <authorList>
            <person name="Liao K."/>
            <person name="Wei H."/>
            <person name="Gu Y."/>
        </authorList>
    </citation>
    <scope>NUCLEOTIDE SEQUENCE [LARGE SCALE GENOMIC DNA]</scope>
    <source>
        <strain evidence="2 3">FP205</strain>
    </source>
</reference>
<dbReference type="Pfam" id="PF01370">
    <property type="entry name" value="Epimerase"/>
    <property type="match status" value="1"/>
</dbReference>
<evidence type="ECO:0000313" key="3">
    <source>
        <dbReference type="Proteomes" id="UP001230339"/>
    </source>
</evidence>
<proteinExistence type="predicted"/>
<protein>
    <submittedName>
        <fullName evidence="2">NAD-dependent epimerase/dehydratase family protein</fullName>
    </submittedName>
</protein>
<feature type="domain" description="NAD-dependent epimerase/dehydratase" evidence="1">
    <location>
        <begin position="11"/>
        <end position="232"/>
    </location>
</feature>
<dbReference type="Proteomes" id="UP001230339">
    <property type="component" value="Chromosome"/>
</dbReference>
<dbReference type="PANTHER" id="PTHR48079:SF6">
    <property type="entry name" value="NAD(P)-BINDING DOMAIN-CONTAINING PROTEIN-RELATED"/>
    <property type="match status" value="1"/>
</dbReference>
<evidence type="ECO:0000259" key="1">
    <source>
        <dbReference type="Pfam" id="PF01370"/>
    </source>
</evidence>
<dbReference type="EMBL" id="CP117449">
    <property type="protein sequence ID" value="WLH11212.1"/>
    <property type="molecule type" value="Genomic_DNA"/>
</dbReference>
<dbReference type="Gene3D" id="3.40.50.720">
    <property type="entry name" value="NAD(P)-binding Rossmann-like Domain"/>
    <property type="match status" value="1"/>
</dbReference>
<gene>
    <name evidence="2" type="ORF">PSH57_20380</name>
</gene>
<sequence length="328" mass="35920">MPNPDPRRSTVLITGAGGFVGSMLCRKLGTESYDVRAVVRNRTKEFSQTLGVIYIESDLLTERSLVDLCSGVDCVVHLAGRAHVLREKKVDPLDAFRQVNSELTLRLARQAALSGVRRFIFISSIGVNGNKTEERPFDESSQPNPEAYYAVSKFEAEQRLIELAATTSMELVIVRPPLIFGVDAPGNFGRLLKVVASNLPLPLSNINNLRSLVSVQDVVSFIELAIHHPSAAGELFLLSNGDDVSTTQIVRSLACGMGKKNFFFFLPSRLLEVGAAIVGKTGMYTQLFGSLQIDSSKAQRTLGWRPTAKTCSELEEVGRLYADRNSKA</sequence>
<dbReference type="RefSeq" id="WP_305385128.1">
    <property type="nucleotide sequence ID" value="NZ_CP117434.1"/>
</dbReference>
<dbReference type="InterPro" id="IPR051783">
    <property type="entry name" value="NAD(P)-dependent_oxidoreduct"/>
</dbReference>
<keyword evidence="3" id="KW-1185">Reference proteome</keyword>
<name>A0ABY9G6N7_9PSED</name>
<dbReference type="PANTHER" id="PTHR48079">
    <property type="entry name" value="PROTEIN YEEZ"/>
    <property type="match status" value="1"/>
</dbReference>
<dbReference type="InterPro" id="IPR036291">
    <property type="entry name" value="NAD(P)-bd_dom_sf"/>
</dbReference>
<organism evidence="2 3">
    <name type="scientific">Pseudomonas hefeiensis</name>
    <dbReference type="NCBI Taxonomy" id="2738125"/>
    <lineage>
        <taxon>Bacteria</taxon>
        <taxon>Pseudomonadati</taxon>
        <taxon>Pseudomonadota</taxon>
        <taxon>Gammaproteobacteria</taxon>
        <taxon>Pseudomonadales</taxon>
        <taxon>Pseudomonadaceae</taxon>
        <taxon>Pseudomonas</taxon>
    </lineage>
</organism>
<dbReference type="SUPFAM" id="SSF51735">
    <property type="entry name" value="NAD(P)-binding Rossmann-fold domains"/>
    <property type="match status" value="1"/>
</dbReference>
<dbReference type="InterPro" id="IPR001509">
    <property type="entry name" value="Epimerase_deHydtase"/>
</dbReference>
<accession>A0ABY9G6N7</accession>